<evidence type="ECO:0000256" key="12">
    <source>
        <dbReference type="RuleBase" id="RU003784"/>
    </source>
</evidence>
<proteinExistence type="inferred from homology"/>
<organism evidence="14 15">
    <name type="scientific">Neosynechococcus sphagnicola sy1</name>
    <dbReference type="NCBI Taxonomy" id="1497020"/>
    <lineage>
        <taxon>Bacteria</taxon>
        <taxon>Bacillati</taxon>
        <taxon>Cyanobacteriota</taxon>
        <taxon>Cyanophyceae</taxon>
        <taxon>Neosynechococcales</taxon>
        <taxon>Neosynechococcaceae</taxon>
        <taxon>Neosynechococcus</taxon>
    </lineage>
</organism>
<dbReference type="NCBIfam" id="TIGR00174">
    <property type="entry name" value="miaA"/>
    <property type="match status" value="1"/>
</dbReference>
<dbReference type="InterPro" id="IPR018022">
    <property type="entry name" value="IPT"/>
</dbReference>
<feature type="site" description="Interaction with substrate tRNA" evidence="10">
    <location>
        <position position="125"/>
    </location>
</feature>
<keyword evidence="4 10" id="KW-0808">Transferase</keyword>
<protein>
    <recommendedName>
        <fullName evidence="10">tRNA dimethylallyltransferase</fullName>
        <ecNumber evidence="10">2.5.1.75</ecNumber>
    </recommendedName>
    <alternativeName>
        <fullName evidence="10">Dimethylallyl diphosphate:tRNA dimethylallyltransferase</fullName>
        <shortName evidence="10">DMAPP:tRNA dimethylallyltransferase</shortName>
        <shortName evidence="10">DMATase</shortName>
    </alternativeName>
    <alternativeName>
        <fullName evidence="10">Isopentenyl-diphosphate:tRNA isopentenyltransferase</fullName>
        <shortName evidence="10">IPP transferase</shortName>
        <shortName evidence="10">IPPT</shortName>
        <shortName evidence="10">IPTase</shortName>
    </alternativeName>
</protein>
<dbReference type="AlphaFoldDB" id="A0A098TMR2"/>
<gene>
    <name evidence="10" type="primary">miaA</name>
    <name evidence="14" type="ORF">DO97_16660</name>
</gene>
<dbReference type="HAMAP" id="MF_00185">
    <property type="entry name" value="IPP_trans"/>
    <property type="match status" value="1"/>
</dbReference>
<dbReference type="Proteomes" id="UP000030170">
    <property type="component" value="Unassembled WGS sequence"/>
</dbReference>
<sequence length="310" mass="34713">MDIPGLIVLCGPTATGKTGLAIQIAQHLSTVILSADSRACYREFDIGTAKPSQTERQQVPHYLIDICDPRDTFTVATYQTQAQTLIAQLHQQGLVPLLVGGTGLYIQSITQGLKIPRVPPDAGLRSQLQSLGQHQLYELLQNVDPLSCHRIHPHDQVRTLRALEVYYVTGVTLSEQQGETPPAYPILFIGLDCLPMDALNQRIQKRTQKMIAAGFVTEVAMLCQKYGPTLPLLNTLGYRQIKQYLAGELTLVEAEALVVVHTRQFAKRQRTWFHTNTNIAWFNADDPTLFEQVYKRVQEFMIFPGLPQPP</sequence>
<comment type="similarity">
    <text evidence="3 10 13">Belongs to the IPP transferase family.</text>
</comment>
<accession>A0A098TMR2</accession>
<comment type="caution">
    <text evidence="10">Lacks conserved residue(s) required for the propagation of feature annotation.</text>
</comment>
<dbReference type="InterPro" id="IPR027417">
    <property type="entry name" value="P-loop_NTPase"/>
</dbReference>
<evidence type="ECO:0000256" key="7">
    <source>
        <dbReference type="ARBA" id="ARBA00022840"/>
    </source>
</evidence>
<feature type="binding site" evidence="10">
    <location>
        <begin position="13"/>
        <end position="18"/>
    </location>
    <ligand>
        <name>substrate</name>
    </ligand>
</feature>
<dbReference type="InterPro" id="IPR039657">
    <property type="entry name" value="Dimethylallyltransferase"/>
</dbReference>
<comment type="catalytic activity">
    <reaction evidence="9 10 11">
        <text>adenosine(37) in tRNA + dimethylallyl diphosphate = N(6)-dimethylallyladenosine(37) in tRNA + diphosphate</text>
        <dbReference type="Rhea" id="RHEA:26482"/>
        <dbReference type="Rhea" id="RHEA-COMP:10162"/>
        <dbReference type="Rhea" id="RHEA-COMP:10375"/>
        <dbReference type="ChEBI" id="CHEBI:33019"/>
        <dbReference type="ChEBI" id="CHEBI:57623"/>
        <dbReference type="ChEBI" id="CHEBI:74411"/>
        <dbReference type="ChEBI" id="CHEBI:74415"/>
        <dbReference type="EC" id="2.5.1.75"/>
    </reaction>
</comment>
<evidence type="ECO:0000313" key="14">
    <source>
        <dbReference type="EMBL" id="KGF73610.1"/>
    </source>
</evidence>
<feature type="site" description="Interaction with substrate tRNA" evidence="10">
    <location>
        <position position="102"/>
    </location>
</feature>
<keyword evidence="15" id="KW-1185">Reference proteome</keyword>
<comment type="subunit">
    <text evidence="10">Monomer.</text>
</comment>
<evidence type="ECO:0000256" key="2">
    <source>
        <dbReference type="ARBA" id="ARBA00003213"/>
    </source>
</evidence>
<evidence type="ECO:0000256" key="10">
    <source>
        <dbReference type="HAMAP-Rule" id="MF_00185"/>
    </source>
</evidence>
<evidence type="ECO:0000256" key="1">
    <source>
        <dbReference type="ARBA" id="ARBA00001946"/>
    </source>
</evidence>
<evidence type="ECO:0000256" key="11">
    <source>
        <dbReference type="RuleBase" id="RU003783"/>
    </source>
</evidence>
<evidence type="ECO:0000256" key="3">
    <source>
        <dbReference type="ARBA" id="ARBA00005842"/>
    </source>
</evidence>
<comment type="function">
    <text evidence="2 10 12">Catalyzes the transfer of a dimethylallyl group onto the adenine at position 37 in tRNAs that read codons beginning with uridine, leading to the formation of N6-(dimethylallyl)adenosine (i(6)A).</text>
</comment>
<dbReference type="SUPFAM" id="SSF52540">
    <property type="entry name" value="P-loop containing nucleoside triphosphate hydrolases"/>
    <property type="match status" value="2"/>
</dbReference>
<evidence type="ECO:0000256" key="13">
    <source>
        <dbReference type="RuleBase" id="RU003785"/>
    </source>
</evidence>
<dbReference type="Pfam" id="PF01715">
    <property type="entry name" value="IPPT"/>
    <property type="match status" value="1"/>
</dbReference>
<keyword evidence="8 10" id="KW-0460">Magnesium</keyword>
<dbReference type="EMBL" id="JJML01000006">
    <property type="protein sequence ID" value="KGF73610.1"/>
    <property type="molecule type" value="Genomic_DNA"/>
</dbReference>
<evidence type="ECO:0000313" key="15">
    <source>
        <dbReference type="Proteomes" id="UP000030170"/>
    </source>
</evidence>
<keyword evidence="5 10" id="KW-0819">tRNA processing</keyword>
<name>A0A098TMR2_9CYAN</name>
<dbReference type="RefSeq" id="WP_036531114.1">
    <property type="nucleotide sequence ID" value="NZ_JJML01000006.1"/>
</dbReference>
<feature type="binding site" evidence="10">
    <location>
        <begin position="11"/>
        <end position="18"/>
    </location>
    <ligand>
        <name>ATP</name>
        <dbReference type="ChEBI" id="CHEBI:30616"/>
    </ligand>
</feature>
<keyword evidence="6 10" id="KW-0547">Nucleotide-binding</keyword>
<dbReference type="EC" id="2.5.1.75" evidence="10"/>
<dbReference type="Gene3D" id="3.40.50.300">
    <property type="entry name" value="P-loop containing nucleotide triphosphate hydrolases"/>
    <property type="match status" value="1"/>
</dbReference>
<dbReference type="STRING" id="1497020.DO97_16660"/>
<dbReference type="GO" id="GO:0052381">
    <property type="term" value="F:tRNA dimethylallyltransferase activity"/>
    <property type="evidence" value="ECO:0007669"/>
    <property type="project" value="UniProtKB-UniRule"/>
</dbReference>
<evidence type="ECO:0000256" key="9">
    <source>
        <dbReference type="ARBA" id="ARBA00049563"/>
    </source>
</evidence>
<keyword evidence="7 10" id="KW-0067">ATP-binding</keyword>
<evidence type="ECO:0000256" key="5">
    <source>
        <dbReference type="ARBA" id="ARBA00022694"/>
    </source>
</evidence>
<dbReference type="GO" id="GO:0006400">
    <property type="term" value="P:tRNA modification"/>
    <property type="evidence" value="ECO:0007669"/>
    <property type="project" value="TreeGrafter"/>
</dbReference>
<dbReference type="GO" id="GO:0005524">
    <property type="term" value="F:ATP binding"/>
    <property type="evidence" value="ECO:0007669"/>
    <property type="project" value="UniProtKB-UniRule"/>
</dbReference>
<reference evidence="14 15" key="1">
    <citation type="journal article" date="2014" name="Mol. Ecol.">
        <title>Evolution of Synechococcus.</title>
        <authorList>
            <person name="Dvorak P."/>
            <person name="Casamatta D."/>
            <person name="Hasler P."/>
            <person name="Poulickova A."/>
            <person name="Ondrej V."/>
            <person name="Sanges R."/>
        </authorList>
    </citation>
    <scope>NUCLEOTIDE SEQUENCE [LARGE SCALE GENOMIC DNA]</scope>
    <source>
        <strain evidence="14 15">CAUP A 1101</strain>
    </source>
</reference>
<evidence type="ECO:0000256" key="4">
    <source>
        <dbReference type="ARBA" id="ARBA00022679"/>
    </source>
</evidence>
<comment type="caution">
    <text evidence="14">The sequence shown here is derived from an EMBL/GenBank/DDBJ whole genome shotgun (WGS) entry which is preliminary data.</text>
</comment>
<comment type="cofactor">
    <cofactor evidence="1 10">
        <name>Mg(2+)</name>
        <dbReference type="ChEBI" id="CHEBI:18420"/>
    </cofactor>
</comment>
<evidence type="ECO:0000256" key="8">
    <source>
        <dbReference type="ARBA" id="ARBA00022842"/>
    </source>
</evidence>
<feature type="region of interest" description="Interaction with substrate tRNA" evidence="10">
    <location>
        <begin position="36"/>
        <end position="39"/>
    </location>
</feature>
<evidence type="ECO:0000256" key="6">
    <source>
        <dbReference type="ARBA" id="ARBA00022741"/>
    </source>
</evidence>
<dbReference type="Gene3D" id="1.10.20.140">
    <property type="match status" value="1"/>
</dbReference>
<dbReference type="PANTHER" id="PTHR11088:SF60">
    <property type="entry name" value="TRNA DIMETHYLALLYLTRANSFERASE"/>
    <property type="match status" value="1"/>
</dbReference>
<dbReference type="OrthoDB" id="9776390at2"/>
<dbReference type="PANTHER" id="PTHR11088">
    <property type="entry name" value="TRNA DIMETHYLALLYLTRANSFERASE"/>
    <property type="match status" value="1"/>
</dbReference>